<feature type="region of interest" description="Disordered" evidence="1">
    <location>
        <begin position="408"/>
        <end position="433"/>
    </location>
</feature>
<keyword evidence="3" id="KW-1185">Reference proteome</keyword>
<evidence type="ECO:0000313" key="2">
    <source>
        <dbReference type="EMBL" id="CAE7726093.1"/>
    </source>
</evidence>
<sequence>MPRKVFKDGPVAKKDDITEVIKGWDSEEALRATALSKQRLLQDRQGKSDVSICLPNAARNHHVLFHVAKNMATRKRLSADPVEVIMLMLHGWYTKNKAAYESVEGFDAKSWAFKDGWTLHKLLTLFRPKAMRDEHPRDLWMYTDYDKNLLSIFKIFRAVYVCQKKEQGGAGAPAPAEDAASEAADDADAYVTMAGGLESEAGNDDADWKTLPDMIASMEPSQDEDSLVSSIPTIHDYNLAYTQEQVEEIMEPAYQNIFNASKKSCASPEQEQLALASPAEVSSSPGVLSVDSTPTPENPARPKIARLPPLEAKPSGKPKGFQDGISDRLSPKQKLLFIQLCKQKLQGLNDFTNPGCDWNRDALPSSSAGVDGQGVSPAKSSAHTLYYEGVNPDVVDTFVPNEFQEAKAAENQVADSPKGGAKAAENQVADSPMEDPVATKDLQMRLVQDARAEGKGRLDEPVQDQEDGPKAYNDHILPYTSSRGQGVAQLAKLPFIPVQYRFYDLVQLNMRRWRDFENEPWGYIQAAVEQHKMMSEPVAVCGHGYYDFLLTIGSNLLAMVLAFAFLLILWNEAVDLNEVYSYHFIESFAGAAAATNAMKRDTSLFKVRQANIMTARVALLCLGTMAFDGVQMQILDVALRISDSETNHDMVQAREQERNPCGLAAPVQRYRDAWGKKKFQGNETLKMTQQYTPEFGDKIAEECSRLLAACPKTTDPEEGVDPIQMWISWEWGDFWDGALMKELVQSALAAMDAEQLLQSLPEDPLELSAMLKDMKVSLGDVKEEMVEPETKKEMGAAASPGTSPDCKKCLQADLEASQLLTQLDDDGYEPGSPFAPAAGVMEEPDGYQAVDMDVDDEDLSKFLLQTPGSSGRKSSQDGKDDEEPTVKVGGLTLSRPAYNKWRMKLNRMCARKATSGKLDVPEDIHKTWLDKGSGKDGLLETLIRSNGDKEQFVRRVTLKKVSERSVELDEEGGYYTASEMAKLTRIDNTIAWCNDPQNGEDLVL</sequence>
<protein>
    <submittedName>
        <fullName evidence="2">Uncharacterized protein</fullName>
    </submittedName>
</protein>
<gene>
    <name evidence="2" type="ORF">SNEC2469_LOCUS20963</name>
</gene>
<accession>A0A812XFL3</accession>
<feature type="region of interest" description="Disordered" evidence="1">
    <location>
        <begin position="863"/>
        <end position="887"/>
    </location>
</feature>
<comment type="caution">
    <text evidence="2">The sequence shown here is derived from an EMBL/GenBank/DDBJ whole genome shotgun (WGS) entry which is preliminary data.</text>
</comment>
<dbReference type="EMBL" id="CAJNJA010036897">
    <property type="protein sequence ID" value="CAE7726093.1"/>
    <property type="molecule type" value="Genomic_DNA"/>
</dbReference>
<feature type="compositionally biased region" description="Polar residues" evidence="1">
    <location>
        <begin position="280"/>
        <end position="295"/>
    </location>
</feature>
<feature type="region of interest" description="Disordered" evidence="1">
    <location>
        <begin position="269"/>
        <end position="321"/>
    </location>
</feature>
<feature type="non-terminal residue" evidence="2">
    <location>
        <position position="1"/>
    </location>
</feature>
<dbReference type="OrthoDB" id="442590at2759"/>
<organism evidence="2 3">
    <name type="scientific">Symbiodinium necroappetens</name>
    <dbReference type="NCBI Taxonomy" id="1628268"/>
    <lineage>
        <taxon>Eukaryota</taxon>
        <taxon>Sar</taxon>
        <taxon>Alveolata</taxon>
        <taxon>Dinophyceae</taxon>
        <taxon>Suessiales</taxon>
        <taxon>Symbiodiniaceae</taxon>
        <taxon>Symbiodinium</taxon>
    </lineage>
</organism>
<evidence type="ECO:0000256" key="1">
    <source>
        <dbReference type="SAM" id="MobiDB-lite"/>
    </source>
</evidence>
<evidence type="ECO:0000313" key="3">
    <source>
        <dbReference type="Proteomes" id="UP000601435"/>
    </source>
</evidence>
<reference evidence="2" key="1">
    <citation type="submission" date="2021-02" db="EMBL/GenBank/DDBJ databases">
        <authorList>
            <person name="Dougan E. K."/>
            <person name="Rhodes N."/>
            <person name="Thang M."/>
            <person name="Chan C."/>
        </authorList>
    </citation>
    <scope>NUCLEOTIDE SEQUENCE</scope>
</reference>
<dbReference type="Proteomes" id="UP000601435">
    <property type="component" value="Unassembled WGS sequence"/>
</dbReference>
<proteinExistence type="predicted"/>
<name>A0A812XFL3_9DINO</name>
<dbReference type="AlphaFoldDB" id="A0A812XFL3"/>